<dbReference type="InterPro" id="IPR050922">
    <property type="entry name" value="LytR/CpsA/Psr_CW_biosynth"/>
</dbReference>
<sequence length="346" mass="36786">MPAASPPPRTTRRRARRITIALVCVGAIGAAAYGLLSSHLPYKSVDVFEALGDDRPSAAPDSTGRTPLNILLIGSDTRSGDNAAYDAAGDQQIAGARSDTMMVVHLSADRRSATVVSIPRDTLAPRPPCPLRDGRWTPAARQATINMALGVGGVTCVVTTVEKLTDLRIDHVVQVDFVGFARLVDAIGGIEVTLPEPIDDPYSGLHLAAGSHLLNGEQALAFNRTRHGVGDGSDLARIGLQHQFLTALWHKLDAEQLLFDPVQLQRILRTAGSAVTVDSGLSSLDAILNLGTRLHDLSAQEVTFLTMPHAPSSADPNRVVPAQPRADQLWLQLRTDQPTTALDGPG</sequence>
<dbReference type="Pfam" id="PF03816">
    <property type="entry name" value="LytR_cpsA_psr"/>
    <property type="match status" value="1"/>
</dbReference>
<organism evidence="4 5">
    <name type="scientific">Saccharopolyspora shandongensis</name>
    <dbReference type="NCBI Taxonomy" id="418495"/>
    <lineage>
        <taxon>Bacteria</taxon>
        <taxon>Bacillati</taxon>
        <taxon>Actinomycetota</taxon>
        <taxon>Actinomycetes</taxon>
        <taxon>Pseudonocardiales</taxon>
        <taxon>Pseudonocardiaceae</taxon>
        <taxon>Saccharopolyspora</taxon>
    </lineage>
</organism>
<evidence type="ECO:0000313" key="5">
    <source>
        <dbReference type="Proteomes" id="UP000199529"/>
    </source>
</evidence>
<evidence type="ECO:0000313" key="4">
    <source>
        <dbReference type="EMBL" id="SDX39564.1"/>
    </source>
</evidence>
<accession>A0A1H3BDT8</accession>
<dbReference type="EMBL" id="FNOK01000010">
    <property type="protein sequence ID" value="SDX39564.1"/>
    <property type="molecule type" value="Genomic_DNA"/>
</dbReference>
<feature type="transmembrane region" description="Helical" evidence="2">
    <location>
        <begin position="18"/>
        <end position="36"/>
    </location>
</feature>
<dbReference type="PANTHER" id="PTHR33392:SF6">
    <property type="entry name" value="POLYISOPRENYL-TEICHOIC ACID--PEPTIDOGLYCAN TEICHOIC ACID TRANSFERASE TAGU"/>
    <property type="match status" value="1"/>
</dbReference>
<keyword evidence="2" id="KW-0472">Membrane</keyword>
<dbReference type="OrthoDB" id="9782542at2"/>
<proteinExistence type="inferred from homology"/>
<dbReference type="Gene3D" id="3.40.630.190">
    <property type="entry name" value="LCP protein"/>
    <property type="match status" value="1"/>
</dbReference>
<dbReference type="Proteomes" id="UP000199529">
    <property type="component" value="Unassembled WGS sequence"/>
</dbReference>
<dbReference type="RefSeq" id="WP_093265457.1">
    <property type="nucleotide sequence ID" value="NZ_FNOK01000010.1"/>
</dbReference>
<keyword evidence="5" id="KW-1185">Reference proteome</keyword>
<keyword evidence="2" id="KW-0812">Transmembrane</keyword>
<protein>
    <submittedName>
        <fullName evidence="4">Transcriptional attenuator, LytR family</fullName>
    </submittedName>
</protein>
<dbReference type="InterPro" id="IPR004474">
    <property type="entry name" value="LytR_CpsA_psr"/>
</dbReference>
<dbReference type="STRING" id="418495.SAMN05216215_1010143"/>
<dbReference type="NCBIfam" id="TIGR00350">
    <property type="entry name" value="lytR_cpsA_psr"/>
    <property type="match status" value="1"/>
</dbReference>
<dbReference type="PANTHER" id="PTHR33392">
    <property type="entry name" value="POLYISOPRENYL-TEICHOIC ACID--PEPTIDOGLYCAN TEICHOIC ACID TRANSFERASE TAGU"/>
    <property type="match status" value="1"/>
</dbReference>
<reference evidence="5" key="1">
    <citation type="submission" date="2016-10" db="EMBL/GenBank/DDBJ databases">
        <authorList>
            <person name="Varghese N."/>
            <person name="Submissions S."/>
        </authorList>
    </citation>
    <scope>NUCLEOTIDE SEQUENCE [LARGE SCALE GENOMIC DNA]</scope>
    <source>
        <strain evidence="5">CGMCC 4.3530</strain>
    </source>
</reference>
<evidence type="ECO:0000259" key="3">
    <source>
        <dbReference type="Pfam" id="PF03816"/>
    </source>
</evidence>
<evidence type="ECO:0000256" key="1">
    <source>
        <dbReference type="ARBA" id="ARBA00006068"/>
    </source>
</evidence>
<dbReference type="AlphaFoldDB" id="A0A1H3BDT8"/>
<keyword evidence="2" id="KW-1133">Transmembrane helix</keyword>
<evidence type="ECO:0000256" key="2">
    <source>
        <dbReference type="SAM" id="Phobius"/>
    </source>
</evidence>
<comment type="similarity">
    <text evidence="1">Belongs to the LytR/CpsA/Psr (LCP) family.</text>
</comment>
<feature type="domain" description="Cell envelope-related transcriptional attenuator" evidence="3">
    <location>
        <begin position="97"/>
        <end position="252"/>
    </location>
</feature>
<name>A0A1H3BDT8_9PSEU</name>
<gene>
    <name evidence="4" type="ORF">SAMN05216215_1010143</name>
</gene>